<evidence type="ECO:0000313" key="2">
    <source>
        <dbReference type="Proteomes" id="UP000032101"/>
    </source>
</evidence>
<keyword evidence="1" id="KW-0808">Transferase</keyword>
<dbReference type="Proteomes" id="UP000032101">
    <property type="component" value="Unassembled WGS sequence"/>
</dbReference>
<sequence length="36" mass="4267">MKLIEIQQITHLPEEVLILEKEAVAEDFRFLTRLIS</sequence>
<proteinExistence type="predicted"/>
<dbReference type="GO" id="GO:0016740">
    <property type="term" value="F:transferase activity"/>
    <property type="evidence" value="ECO:0007669"/>
    <property type="project" value="UniProtKB-KW"/>
</dbReference>
<dbReference type="EMBL" id="JXNZ01000023">
    <property type="protein sequence ID" value="KIQ60675.1"/>
    <property type="molecule type" value="Genomic_DNA"/>
</dbReference>
<reference evidence="1 2" key="1">
    <citation type="submission" date="2015-01" db="EMBL/GenBank/DDBJ databases">
        <title>Draft Genome Sequence of the Biocontrol and Plant Growth-Promoting Rhizobacteria (PGPR) Pseudomonas fluorescens UM270.</title>
        <authorList>
            <person name="Hernandez-Salmeron J.E."/>
            <person name="Santoyo G."/>
            <person name="Moreno-Hagelsieb G."/>
            <person name="Hernandez-Leon R."/>
        </authorList>
    </citation>
    <scope>NUCLEOTIDE SEQUENCE [LARGE SCALE GENOMIC DNA]</scope>
    <source>
        <strain evidence="1 2">UM270</strain>
    </source>
</reference>
<protein>
    <submittedName>
        <fullName evidence="1">Acetyltransferase</fullName>
    </submittedName>
</protein>
<feature type="non-terminal residue" evidence="1">
    <location>
        <position position="36"/>
    </location>
</feature>
<gene>
    <name evidence="1" type="ORF">RL74_04125</name>
</gene>
<dbReference type="AlphaFoldDB" id="A0A0D0MYA9"/>
<evidence type="ECO:0000313" key="1">
    <source>
        <dbReference type="EMBL" id="KIQ60675.1"/>
    </source>
</evidence>
<name>A0A0D0MYA9_PSEFL</name>
<comment type="caution">
    <text evidence="1">The sequence shown here is derived from an EMBL/GenBank/DDBJ whole genome shotgun (WGS) entry which is preliminary data.</text>
</comment>
<organism evidence="1 2">
    <name type="scientific">Pseudomonas fluorescens</name>
    <dbReference type="NCBI Taxonomy" id="294"/>
    <lineage>
        <taxon>Bacteria</taxon>
        <taxon>Pseudomonadati</taxon>
        <taxon>Pseudomonadota</taxon>
        <taxon>Gammaproteobacteria</taxon>
        <taxon>Pseudomonadales</taxon>
        <taxon>Pseudomonadaceae</taxon>
        <taxon>Pseudomonas</taxon>
    </lineage>
</organism>
<accession>A0A0D0MYA9</accession>